<evidence type="ECO:0000313" key="14">
    <source>
        <dbReference type="Proteomes" id="UP000003178"/>
    </source>
</evidence>
<evidence type="ECO:0000256" key="5">
    <source>
        <dbReference type="ARBA" id="ARBA00022723"/>
    </source>
</evidence>
<keyword evidence="5" id="KW-0479">Metal-binding</keyword>
<keyword evidence="4" id="KW-0548">Nucleotidyltransferase</keyword>
<dbReference type="InterPro" id="IPR002646">
    <property type="entry name" value="PolA_pol_head_dom"/>
</dbReference>
<keyword evidence="6" id="KW-0547">Nucleotide-binding</keyword>
<keyword evidence="3" id="KW-0819">tRNA processing</keyword>
<dbReference type="Pfam" id="PF01743">
    <property type="entry name" value="PolyA_pol"/>
    <property type="match status" value="1"/>
</dbReference>
<dbReference type="OrthoDB" id="9805698at2"/>
<evidence type="ECO:0000256" key="3">
    <source>
        <dbReference type="ARBA" id="ARBA00022694"/>
    </source>
</evidence>
<evidence type="ECO:0000256" key="9">
    <source>
        <dbReference type="RuleBase" id="RU003953"/>
    </source>
</evidence>
<dbReference type="Proteomes" id="UP000003178">
    <property type="component" value="Unassembled WGS sequence"/>
</dbReference>
<accession>B6G1N2</accession>
<evidence type="ECO:0000256" key="4">
    <source>
        <dbReference type="ARBA" id="ARBA00022695"/>
    </source>
</evidence>
<comment type="cofactor">
    <cofactor evidence="1">
        <name>Mg(2+)</name>
        <dbReference type="ChEBI" id="CHEBI:18420"/>
    </cofactor>
</comment>
<sequence>MIFLIKLPETTEYIIEKIEKNGFEAFAVGGCIRDSLLGRVPNDWDIATSAKPEDIMNIFENTVETGIEHGTVTVVIDKEPYEVTTYRIDGDYTDGRHPDSVEFTENIEEDLSRRDFTINAMAYNNSTGLVDVFGGRDDLKNKVIRCVGDPIKRFEEDALRMMRGIRFSAQLEFSIENDTFKAIEEMSDLISAVSIERINVEFTKTLMSDAKKIMIYHESGILKNILQELYKIDSEDYNREFSAVEMIKMGVNCADLCKKDLACRLAGFFIYINEAIGLENTRKILKKMRYDNKTISKACELLKYGMRNISNNKEDLKYLLMKLDSVEMLEDLIDLKAAEVDTYLEERKSKFEEKSEEEKKIESVGIEVLEAFTVEALIVLNNVENTLKEIVDNGECFRVKDLDINGKDLIAAGIKPGKEIGEMLNKILKEVIKNPDINKKEKLLEMIK</sequence>
<organism evidence="13 14">
    <name type="scientific">Peptacetobacter hiranonis (strain DSM 13275 / JCM 10541 / KCTC 15199 / TO-931)</name>
    <name type="common">Clostridium hiranonis</name>
    <dbReference type="NCBI Taxonomy" id="500633"/>
    <lineage>
        <taxon>Bacteria</taxon>
        <taxon>Bacillati</taxon>
        <taxon>Bacillota</taxon>
        <taxon>Clostridia</taxon>
        <taxon>Peptostreptococcales</taxon>
        <taxon>Peptostreptococcaceae</taxon>
        <taxon>Peptacetobacter</taxon>
    </lineage>
</organism>
<evidence type="ECO:0008006" key="15">
    <source>
        <dbReference type="Google" id="ProtNLM"/>
    </source>
</evidence>
<dbReference type="InterPro" id="IPR043519">
    <property type="entry name" value="NT_sf"/>
</dbReference>
<dbReference type="GO" id="GO:0016779">
    <property type="term" value="F:nucleotidyltransferase activity"/>
    <property type="evidence" value="ECO:0007669"/>
    <property type="project" value="UniProtKB-KW"/>
</dbReference>
<dbReference type="GO" id="GO:0000166">
    <property type="term" value="F:nucleotide binding"/>
    <property type="evidence" value="ECO:0007669"/>
    <property type="project" value="UniProtKB-KW"/>
</dbReference>
<dbReference type="GO" id="GO:0046872">
    <property type="term" value="F:metal ion binding"/>
    <property type="evidence" value="ECO:0007669"/>
    <property type="project" value="UniProtKB-KW"/>
</dbReference>
<dbReference type="NCBIfam" id="NF009814">
    <property type="entry name" value="PRK13299.1"/>
    <property type="match status" value="1"/>
</dbReference>
<dbReference type="InterPro" id="IPR032828">
    <property type="entry name" value="PolyA_RNA-bd"/>
</dbReference>
<evidence type="ECO:0000259" key="12">
    <source>
        <dbReference type="Pfam" id="PF13735"/>
    </source>
</evidence>
<comment type="caution">
    <text evidence="13">The sequence shown here is derived from an EMBL/GenBank/DDBJ whole genome shotgun (WGS) entry which is preliminary data.</text>
</comment>
<dbReference type="Gene3D" id="1.10.246.80">
    <property type="match status" value="1"/>
</dbReference>
<keyword evidence="2 9" id="KW-0808">Transferase</keyword>
<dbReference type="STRING" id="500633.CLOHIR_02039"/>
<dbReference type="Pfam" id="PF13735">
    <property type="entry name" value="tRNA_NucTran2_2"/>
    <property type="match status" value="1"/>
</dbReference>
<reference evidence="13 14" key="1">
    <citation type="submission" date="2008-09" db="EMBL/GenBank/DDBJ databases">
        <authorList>
            <person name="Fulton L."/>
            <person name="Clifton S."/>
            <person name="Fulton B."/>
            <person name="Xu J."/>
            <person name="Minx P."/>
            <person name="Pepin K.H."/>
            <person name="Johnson M."/>
            <person name="Thiruvilangam P."/>
            <person name="Bhonagiri V."/>
            <person name="Nash W.E."/>
            <person name="Mardis E.R."/>
            <person name="Wilson R.K."/>
        </authorList>
    </citation>
    <scope>NUCLEOTIDE SEQUENCE [LARGE SCALE GENOMIC DNA]</scope>
    <source>
        <strain evidence="13 14">DSM 13275</strain>
    </source>
</reference>
<feature type="domain" description="tRNA nucleotidyltransferase/poly(A) polymerase RNA and SrmB- binding" evidence="11">
    <location>
        <begin position="173"/>
        <end position="229"/>
    </location>
</feature>
<dbReference type="GO" id="GO:0008033">
    <property type="term" value="P:tRNA processing"/>
    <property type="evidence" value="ECO:0007669"/>
    <property type="project" value="UniProtKB-KW"/>
</dbReference>
<evidence type="ECO:0000256" key="7">
    <source>
        <dbReference type="ARBA" id="ARBA00022842"/>
    </source>
</evidence>
<dbReference type="Pfam" id="PF12627">
    <property type="entry name" value="PolyA_pol_RNAbd"/>
    <property type="match status" value="1"/>
</dbReference>
<gene>
    <name evidence="13" type="ORF">CLOHIR_02039</name>
</gene>
<dbReference type="eggNOG" id="COG0617">
    <property type="taxonomic scope" value="Bacteria"/>
</dbReference>
<dbReference type="RefSeq" id="WP_006440901.1">
    <property type="nucleotide sequence ID" value="NZ_DS995359.1"/>
</dbReference>
<dbReference type="CDD" id="cd05398">
    <property type="entry name" value="NT_ClassII-CCAase"/>
    <property type="match status" value="1"/>
</dbReference>
<dbReference type="AlphaFoldDB" id="B6G1N2"/>
<dbReference type="EMBL" id="ABWP01000075">
    <property type="protein sequence ID" value="EEA84340.1"/>
    <property type="molecule type" value="Genomic_DNA"/>
</dbReference>
<name>B6G1N2_PEPHT</name>
<dbReference type="InterPro" id="IPR032810">
    <property type="entry name" value="CCA-adding_enz_C"/>
</dbReference>
<dbReference type="GO" id="GO:0000049">
    <property type="term" value="F:tRNA binding"/>
    <property type="evidence" value="ECO:0007669"/>
    <property type="project" value="TreeGrafter"/>
</dbReference>
<evidence type="ECO:0000256" key="1">
    <source>
        <dbReference type="ARBA" id="ARBA00001946"/>
    </source>
</evidence>
<dbReference type="Gene3D" id="1.10.3090.10">
    <property type="entry name" value="cca-adding enzyme, domain 2"/>
    <property type="match status" value="1"/>
</dbReference>
<dbReference type="InterPro" id="IPR050264">
    <property type="entry name" value="Bact_CCA-adding_enz_type3_sf"/>
</dbReference>
<evidence type="ECO:0000256" key="8">
    <source>
        <dbReference type="ARBA" id="ARBA00022884"/>
    </source>
</evidence>
<dbReference type="SUPFAM" id="SSF81301">
    <property type="entry name" value="Nucleotidyltransferase"/>
    <property type="match status" value="1"/>
</dbReference>
<dbReference type="SUPFAM" id="SSF81891">
    <property type="entry name" value="Poly A polymerase C-terminal region-like"/>
    <property type="match status" value="1"/>
</dbReference>
<dbReference type="HOGENOM" id="CLU_015961_3_1_9"/>
<protein>
    <recommendedName>
        <fullName evidence="15">CCA tRNA nucleotidyltransferase</fullName>
    </recommendedName>
</protein>
<evidence type="ECO:0000256" key="2">
    <source>
        <dbReference type="ARBA" id="ARBA00022679"/>
    </source>
</evidence>
<proteinExistence type="inferred from homology"/>
<dbReference type="PANTHER" id="PTHR46173">
    <property type="entry name" value="CCA TRNA NUCLEOTIDYLTRANSFERASE 1, MITOCHONDRIAL"/>
    <property type="match status" value="1"/>
</dbReference>
<evidence type="ECO:0000259" key="11">
    <source>
        <dbReference type="Pfam" id="PF12627"/>
    </source>
</evidence>
<keyword evidence="14" id="KW-1185">Reference proteome</keyword>
<dbReference type="PANTHER" id="PTHR46173:SF1">
    <property type="entry name" value="CCA TRNA NUCLEOTIDYLTRANSFERASE 1, MITOCHONDRIAL"/>
    <property type="match status" value="1"/>
</dbReference>
<feature type="domain" description="CCA-adding enzyme C-terminal" evidence="12">
    <location>
        <begin position="384"/>
        <end position="446"/>
    </location>
</feature>
<comment type="similarity">
    <text evidence="9">Belongs to the tRNA nucleotidyltransferase/poly(A) polymerase family.</text>
</comment>
<reference evidence="13 14" key="2">
    <citation type="submission" date="2008-10" db="EMBL/GenBank/DDBJ databases">
        <title>Draft genome sequence of Clostridium hiranonis (DSM 13275).</title>
        <authorList>
            <person name="Sudarsanam P."/>
            <person name="Ley R."/>
            <person name="Guruge J."/>
            <person name="Turnbaugh P.J."/>
            <person name="Mahowald M."/>
            <person name="Liep D."/>
            <person name="Gordon J."/>
        </authorList>
    </citation>
    <scope>NUCLEOTIDE SEQUENCE [LARGE SCALE GENOMIC DNA]</scope>
    <source>
        <strain evidence="13 14">DSM 13275</strain>
    </source>
</reference>
<dbReference type="Gene3D" id="3.30.460.10">
    <property type="entry name" value="Beta Polymerase, domain 2"/>
    <property type="match status" value="1"/>
</dbReference>
<keyword evidence="7" id="KW-0460">Magnesium</keyword>
<keyword evidence="8 9" id="KW-0694">RNA-binding</keyword>
<evidence type="ECO:0000313" key="13">
    <source>
        <dbReference type="EMBL" id="EEA84340.1"/>
    </source>
</evidence>
<evidence type="ECO:0000259" key="10">
    <source>
        <dbReference type="Pfam" id="PF01743"/>
    </source>
</evidence>
<feature type="domain" description="Poly A polymerase head" evidence="10">
    <location>
        <begin position="26"/>
        <end position="145"/>
    </location>
</feature>
<evidence type="ECO:0000256" key="6">
    <source>
        <dbReference type="ARBA" id="ARBA00022741"/>
    </source>
</evidence>